<name>A0ABX5RRN7_9BURK</name>
<dbReference type="InterPro" id="IPR021815">
    <property type="entry name" value="TsiV"/>
</dbReference>
<dbReference type="EMBL" id="CP036401">
    <property type="protein sequence ID" value="QBI01290.1"/>
    <property type="molecule type" value="Genomic_DNA"/>
</dbReference>
<evidence type="ECO:0000256" key="1">
    <source>
        <dbReference type="SAM" id="MobiDB-lite"/>
    </source>
</evidence>
<evidence type="ECO:0000313" key="3">
    <source>
        <dbReference type="Proteomes" id="UP000292307"/>
    </source>
</evidence>
<organism evidence="2 3">
    <name type="scientific">Pseudoduganella albidiflava</name>
    <dbReference type="NCBI Taxonomy" id="321983"/>
    <lineage>
        <taxon>Bacteria</taxon>
        <taxon>Pseudomonadati</taxon>
        <taxon>Pseudomonadota</taxon>
        <taxon>Betaproteobacteria</taxon>
        <taxon>Burkholderiales</taxon>
        <taxon>Oxalobacteraceae</taxon>
        <taxon>Telluria group</taxon>
        <taxon>Pseudoduganella</taxon>
    </lineage>
</organism>
<sequence>MRQKRGATANALTRKGRGTMTRTGTKNATPAAGDITGAQAIIELAEDVRLVALGYTMSVYTNKLLSQQPKGVLSAYDRYLRLYQRDLPPYYATENMNRHKKASKATFDMLATWLQPGAPPREFISLDLQATESPNDAPRDSFHVYGTEPAYPDHSDDDARVVAMSLDPAVCDAATLLEVFVETCSAIEFRSALAGFGMNTSRYEEEEAQTHAWAMGMRFRALDIPRMVDDALAVGSDGVKGVGWLTALGPEILDQLGGKAALRKALPAEVALIDLPNGIVLKAGEAPILGDRNRREPLAHYQKIYGLLAPWIDRAAKRSPSFNLETDYVDRTEAWFHRLADA</sequence>
<reference evidence="2 3" key="1">
    <citation type="submission" date="2019-02" db="EMBL/GenBank/DDBJ databases">
        <title>Draft Genome Sequences of Six Type Strains of the Genus Massilia.</title>
        <authorList>
            <person name="Miess H."/>
            <person name="Frediansyhah A."/>
            <person name="Gross H."/>
        </authorList>
    </citation>
    <scope>NUCLEOTIDE SEQUENCE [LARGE SCALE GENOMIC DNA]</scope>
    <source>
        <strain evidence="2 3">DSM 17472</strain>
    </source>
</reference>
<dbReference type="Proteomes" id="UP000292307">
    <property type="component" value="Chromosome"/>
</dbReference>
<proteinExistence type="predicted"/>
<keyword evidence="3" id="KW-1185">Reference proteome</keyword>
<gene>
    <name evidence="2" type="ORF">EYF70_10885</name>
</gene>
<protein>
    <submittedName>
        <fullName evidence="2">DUF3396 domain-containing protein</fullName>
    </submittedName>
</protein>
<evidence type="ECO:0000313" key="2">
    <source>
        <dbReference type="EMBL" id="QBI01290.1"/>
    </source>
</evidence>
<dbReference type="Pfam" id="PF11876">
    <property type="entry name" value="TsiV"/>
    <property type="match status" value="1"/>
</dbReference>
<accession>A0ABX5RRN7</accession>
<feature type="region of interest" description="Disordered" evidence="1">
    <location>
        <begin position="1"/>
        <end position="28"/>
    </location>
</feature>